<evidence type="ECO:0000259" key="5">
    <source>
        <dbReference type="Pfam" id="PF04101"/>
    </source>
</evidence>
<evidence type="ECO:0000256" key="4">
    <source>
        <dbReference type="ARBA" id="ARBA00022679"/>
    </source>
</evidence>
<organism evidence="7 8">
    <name type="scientific">Blautia caecimuris</name>
    <dbReference type="NCBI Taxonomy" id="1796615"/>
    <lineage>
        <taxon>Bacteria</taxon>
        <taxon>Bacillati</taxon>
        <taxon>Bacillota</taxon>
        <taxon>Clostridia</taxon>
        <taxon>Lachnospirales</taxon>
        <taxon>Lachnospiraceae</taxon>
        <taxon>Blautia</taxon>
    </lineage>
</organism>
<evidence type="ECO:0000313" key="8">
    <source>
        <dbReference type="Proteomes" id="UP001549106"/>
    </source>
</evidence>
<accession>A0ABV2M609</accession>
<dbReference type="PANTHER" id="PTHR43025">
    <property type="entry name" value="MONOGALACTOSYLDIACYLGLYCEROL SYNTHASE"/>
    <property type="match status" value="1"/>
</dbReference>
<comment type="subcellular location">
    <subcellularLocation>
        <location evidence="1">Membrane</location>
    </subcellularLocation>
</comment>
<comment type="similarity">
    <text evidence="2">Belongs to the glycosyltransferase 28 family.</text>
</comment>
<evidence type="ECO:0000259" key="6">
    <source>
        <dbReference type="Pfam" id="PF06925"/>
    </source>
</evidence>
<evidence type="ECO:0000256" key="3">
    <source>
        <dbReference type="ARBA" id="ARBA00022676"/>
    </source>
</evidence>
<keyword evidence="8" id="KW-1185">Reference proteome</keyword>
<dbReference type="Pfam" id="PF06925">
    <property type="entry name" value="MGDG_synth"/>
    <property type="match status" value="1"/>
</dbReference>
<dbReference type="InterPro" id="IPR007235">
    <property type="entry name" value="Glyco_trans_28_C"/>
</dbReference>
<evidence type="ECO:0000256" key="1">
    <source>
        <dbReference type="ARBA" id="ARBA00004370"/>
    </source>
</evidence>
<feature type="domain" description="Diacylglycerol glucosyltransferase N-terminal" evidence="6">
    <location>
        <begin position="14"/>
        <end position="179"/>
    </location>
</feature>
<reference evidence="7 8" key="1">
    <citation type="submission" date="2024-06" db="EMBL/GenBank/DDBJ databases">
        <title>Genomic Encyclopedia of Type Strains, Phase IV (KMG-IV): sequencing the most valuable type-strain genomes for metagenomic binning, comparative biology and taxonomic classification.</title>
        <authorList>
            <person name="Goeker M."/>
        </authorList>
    </citation>
    <scope>NUCLEOTIDE SEQUENCE [LARGE SCALE GENOMIC DNA]</scope>
    <source>
        <strain evidence="7 8">DSM 29492</strain>
    </source>
</reference>
<dbReference type="SUPFAM" id="SSF53756">
    <property type="entry name" value="UDP-Glycosyltransferase/glycogen phosphorylase"/>
    <property type="match status" value="1"/>
</dbReference>
<dbReference type="RefSeq" id="WP_257465395.1">
    <property type="nucleotide sequence ID" value="NZ_BAABXN010000001.1"/>
</dbReference>
<comment type="caution">
    <text evidence="7">The sequence shown here is derived from an EMBL/GenBank/DDBJ whole genome shotgun (WGS) entry which is preliminary data.</text>
</comment>
<dbReference type="Pfam" id="PF04101">
    <property type="entry name" value="Glyco_tran_28_C"/>
    <property type="match status" value="1"/>
</dbReference>
<protein>
    <submittedName>
        <fullName evidence="7">Processive 1,2-diacylglycerol beta-glucosyltransferase</fullName>
        <ecNumber evidence="7">2.4.1.315</ecNumber>
    </submittedName>
</protein>
<dbReference type="EC" id="2.4.1.315" evidence="7"/>
<proteinExistence type="inferred from homology"/>
<dbReference type="Gene3D" id="3.40.50.2000">
    <property type="entry name" value="Glycogen Phosphorylase B"/>
    <property type="match status" value="1"/>
</dbReference>
<sequence length="374" mass="41559">MKALILSCNTGGGHNSAARAIAEEMQERGDEAYVLDYLCLAGEGVSRLVGDGYVQIVKKTPRLFGLFYKLGMVASRLLKKSPVYYINGRMAKYLDGYLREHPVDVLIMPHLYPAETITYMKRKGMKLPLTVAVMTDYTCIPFWEETDCDYYVLPHEALKKSCVRRGIPAEKLLAFGIPVAKSCRRNTSREQAREKLGLDTKGRYFLAAGGSMGAGDLSELVKKLLEGTAQEKILVICGSNRKAEQKLKKEFCKQPRVQILGFTTQMSLYLKACDVLFTKPGGLTSTEAAVTGVPMIHTAPIPGCETVNRKFFMKAGMSWSAITLNGQVEKGIQLMNDPEAVAQMVSAQKKQIHGDAVEKLYEFISGEIQKRNRF</sequence>
<keyword evidence="4 7" id="KW-0808">Transferase</keyword>
<dbReference type="InterPro" id="IPR009695">
    <property type="entry name" value="Diacylglyc_glucosyltr_N"/>
</dbReference>
<evidence type="ECO:0000313" key="7">
    <source>
        <dbReference type="EMBL" id="MET3751900.1"/>
    </source>
</evidence>
<evidence type="ECO:0000256" key="2">
    <source>
        <dbReference type="ARBA" id="ARBA00006962"/>
    </source>
</evidence>
<dbReference type="InterPro" id="IPR050519">
    <property type="entry name" value="Glycosyltransf_28_UgtP"/>
</dbReference>
<name>A0ABV2M609_9FIRM</name>
<keyword evidence="3 7" id="KW-0328">Glycosyltransferase</keyword>
<dbReference type="EMBL" id="JBEPMJ010000031">
    <property type="protein sequence ID" value="MET3751900.1"/>
    <property type="molecule type" value="Genomic_DNA"/>
</dbReference>
<feature type="domain" description="Glycosyl transferase family 28 C-terminal" evidence="5">
    <location>
        <begin position="208"/>
        <end position="355"/>
    </location>
</feature>
<gene>
    <name evidence="7" type="ORF">ABID24_003162</name>
</gene>
<dbReference type="Proteomes" id="UP001549106">
    <property type="component" value="Unassembled WGS sequence"/>
</dbReference>
<dbReference type="PANTHER" id="PTHR43025:SF3">
    <property type="entry name" value="MONOGALACTOSYLDIACYLGLYCEROL SYNTHASE 1, CHLOROPLASTIC"/>
    <property type="match status" value="1"/>
</dbReference>
<dbReference type="GO" id="GO:0016757">
    <property type="term" value="F:glycosyltransferase activity"/>
    <property type="evidence" value="ECO:0007669"/>
    <property type="project" value="UniProtKB-KW"/>
</dbReference>